<dbReference type="Gene3D" id="3.10.450.50">
    <property type="match status" value="1"/>
</dbReference>
<organism evidence="2 3">
    <name type="scientific">Aquimarina algiphila</name>
    <dbReference type="NCBI Taxonomy" id="2047982"/>
    <lineage>
        <taxon>Bacteria</taxon>
        <taxon>Pseudomonadati</taxon>
        <taxon>Bacteroidota</taxon>
        <taxon>Flavobacteriia</taxon>
        <taxon>Flavobacteriales</taxon>
        <taxon>Flavobacteriaceae</taxon>
        <taxon>Aquimarina</taxon>
    </lineage>
</organism>
<dbReference type="AlphaFoldDB" id="A0A554VCU2"/>
<evidence type="ECO:0000259" key="1">
    <source>
        <dbReference type="Pfam" id="PF13474"/>
    </source>
</evidence>
<dbReference type="SUPFAM" id="SSF54427">
    <property type="entry name" value="NTF2-like"/>
    <property type="match status" value="1"/>
</dbReference>
<proteinExistence type="predicted"/>
<name>A0A554VCU2_9FLAO</name>
<evidence type="ECO:0000313" key="3">
    <source>
        <dbReference type="Proteomes" id="UP000318833"/>
    </source>
</evidence>
<dbReference type="Proteomes" id="UP000318833">
    <property type="component" value="Unassembled WGS sequence"/>
</dbReference>
<comment type="caution">
    <text evidence="2">The sequence shown here is derived from an EMBL/GenBank/DDBJ whole genome shotgun (WGS) entry which is preliminary data.</text>
</comment>
<gene>
    <name evidence="2" type="ORF">FOF46_25655</name>
</gene>
<keyword evidence="3" id="KW-1185">Reference proteome</keyword>
<accession>A0A554VCU2</accession>
<reference evidence="2 3" key="1">
    <citation type="submission" date="2019-07" db="EMBL/GenBank/DDBJ databases">
        <title>The draft genome sequence of Aquimarina algiphila M91.</title>
        <authorList>
            <person name="Meng X."/>
        </authorList>
    </citation>
    <scope>NUCLEOTIDE SEQUENCE [LARGE SCALE GENOMIC DNA]</scope>
    <source>
        <strain evidence="2 3">M91</strain>
    </source>
</reference>
<protein>
    <submittedName>
        <fullName evidence="2">Nuclear transport factor 2 family protein</fullName>
    </submittedName>
</protein>
<feature type="domain" description="SnoaL-like" evidence="1">
    <location>
        <begin position="27"/>
        <end position="137"/>
    </location>
</feature>
<evidence type="ECO:0000313" key="2">
    <source>
        <dbReference type="EMBL" id="TSE04624.1"/>
    </source>
</evidence>
<dbReference type="OrthoDB" id="7869025at2"/>
<dbReference type="Pfam" id="PF13474">
    <property type="entry name" value="SnoaL_3"/>
    <property type="match status" value="1"/>
</dbReference>
<dbReference type="InterPro" id="IPR037401">
    <property type="entry name" value="SnoaL-like"/>
</dbReference>
<dbReference type="InterPro" id="IPR032710">
    <property type="entry name" value="NTF2-like_dom_sf"/>
</dbReference>
<dbReference type="EMBL" id="VLNR01000077">
    <property type="protein sequence ID" value="TSE04624.1"/>
    <property type="molecule type" value="Genomic_DNA"/>
</dbReference>
<sequence>MRSQPFTLNSNINISKMNTENQPLIEVKKTIERLIEAGTSFDVEELESIYHDNLQVIMIDDKGQLMNADKATFKNLFQMKRDNGEAPLNTWAEFNHIEADEQTAHVLITRKVKLTEEERKLVLSIDLVREDNRWQVTREVIFSQPIN</sequence>
<dbReference type="RefSeq" id="WP_109437361.1">
    <property type="nucleotide sequence ID" value="NZ_CANMIK010000047.1"/>
</dbReference>